<dbReference type="GO" id="GO:0016787">
    <property type="term" value="F:hydrolase activity"/>
    <property type="evidence" value="ECO:0007669"/>
    <property type="project" value="UniProtKB-KW"/>
</dbReference>
<dbReference type="Proteomes" id="UP000264589">
    <property type="component" value="Unassembled WGS sequence"/>
</dbReference>
<gene>
    <name evidence="3" type="ORF">DX908_11030</name>
</gene>
<evidence type="ECO:0000259" key="2">
    <source>
        <dbReference type="Pfam" id="PF00144"/>
    </source>
</evidence>
<protein>
    <submittedName>
        <fullName evidence="3">Class A beta-lactamase-related serine hydrolase</fullName>
    </submittedName>
</protein>
<feature type="chain" id="PRO_5016935552" evidence="1">
    <location>
        <begin position="21"/>
        <end position="365"/>
    </location>
</feature>
<dbReference type="RefSeq" id="WP_116392386.1">
    <property type="nucleotide sequence ID" value="NZ_QUQO01000001.1"/>
</dbReference>
<dbReference type="PANTHER" id="PTHR46825:SF8">
    <property type="entry name" value="BETA-LACTAMASE-RELATED"/>
    <property type="match status" value="1"/>
</dbReference>
<keyword evidence="1" id="KW-0732">Signal</keyword>
<evidence type="ECO:0000313" key="4">
    <source>
        <dbReference type="Proteomes" id="UP000264589"/>
    </source>
</evidence>
<dbReference type="PANTHER" id="PTHR46825">
    <property type="entry name" value="D-ALANYL-D-ALANINE-CARBOXYPEPTIDASE/ENDOPEPTIDASE AMPH"/>
    <property type="match status" value="1"/>
</dbReference>
<dbReference type="Gene3D" id="3.40.710.10">
    <property type="entry name" value="DD-peptidase/beta-lactamase superfamily"/>
    <property type="match status" value="1"/>
</dbReference>
<dbReference type="InParanoid" id="A0A371RJY1"/>
<feature type="domain" description="Beta-lactamase-related" evidence="2">
    <location>
        <begin position="36"/>
        <end position="344"/>
    </location>
</feature>
<dbReference type="EMBL" id="QUQO01000001">
    <property type="protein sequence ID" value="RFB05753.1"/>
    <property type="molecule type" value="Genomic_DNA"/>
</dbReference>
<dbReference type="AlphaFoldDB" id="A0A371RJY1"/>
<comment type="caution">
    <text evidence="3">The sequence shown here is derived from an EMBL/GenBank/DDBJ whole genome shotgun (WGS) entry which is preliminary data.</text>
</comment>
<dbReference type="OrthoDB" id="7631522at2"/>
<dbReference type="InterPro" id="IPR050491">
    <property type="entry name" value="AmpC-like"/>
</dbReference>
<name>A0A371RJY1_9PROT</name>
<proteinExistence type="predicted"/>
<evidence type="ECO:0000313" key="3">
    <source>
        <dbReference type="EMBL" id="RFB05753.1"/>
    </source>
</evidence>
<sequence length="365" mass="40231">MLHLLIASLAVFMASPPEVAEISPPKEIIAERISGLLEERPDLKGVSVTVRQEDRTMAISKGQAAPDGTQLTAETPIRIASVAKTFTAATVLRLYEQGMVDLDTPIRELIDDRYDTLLSGDGYDTSIITVRHLLMHVSGMPDAADRAYIDLVLADTSQQWTRDEQLQLLVDNHDPIGPPNTEFRYSDTGYVLLGHIIERLTGDALGIAVRRELKFDEIGLTSTWWEQTEMPPATALPRGHQYLGEQDTHDWNGSMDLYGGGGLISTTTDLSRFMQVLFNGEIYDDPETLELMTTAPGHPFPDNYRIGLFPRDINGVQAYSHGGFWGVEIMASPAIDFYAAGVSMEQSGYRAMVAILRDALGAMAE</sequence>
<keyword evidence="4" id="KW-1185">Reference proteome</keyword>
<evidence type="ECO:0000256" key="1">
    <source>
        <dbReference type="SAM" id="SignalP"/>
    </source>
</evidence>
<keyword evidence="3" id="KW-0378">Hydrolase</keyword>
<dbReference type="InterPro" id="IPR012338">
    <property type="entry name" value="Beta-lactam/transpept-like"/>
</dbReference>
<organism evidence="3 4">
    <name type="scientific">Parvularcula marina</name>
    <dbReference type="NCBI Taxonomy" id="2292771"/>
    <lineage>
        <taxon>Bacteria</taxon>
        <taxon>Pseudomonadati</taxon>
        <taxon>Pseudomonadota</taxon>
        <taxon>Alphaproteobacteria</taxon>
        <taxon>Parvularculales</taxon>
        <taxon>Parvularculaceae</taxon>
        <taxon>Parvularcula</taxon>
    </lineage>
</organism>
<feature type="signal peptide" evidence="1">
    <location>
        <begin position="1"/>
        <end position="20"/>
    </location>
</feature>
<dbReference type="InterPro" id="IPR001466">
    <property type="entry name" value="Beta-lactam-related"/>
</dbReference>
<dbReference type="Pfam" id="PF00144">
    <property type="entry name" value="Beta-lactamase"/>
    <property type="match status" value="1"/>
</dbReference>
<reference evidence="3 4" key="1">
    <citation type="submission" date="2018-08" db="EMBL/GenBank/DDBJ databases">
        <title>Parvularcula sp. SM1705, isolated from surface water of the South Sea China.</title>
        <authorList>
            <person name="Sun L."/>
        </authorList>
    </citation>
    <scope>NUCLEOTIDE SEQUENCE [LARGE SCALE GENOMIC DNA]</scope>
    <source>
        <strain evidence="3 4">SM1705</strain>
    </source>
</reference>
<dbReference type="SUPFAM" id="SSF56601">
    <property type="entry name" value="beta-lactamase/transpeptidase-like"/>
    <property type="match status" value="1"/>
</dbReference>
<accession>A0A371RJY1</accession>